<accession>A0A9P7F9L4</accession>
<dbReference type="EMBL" id="JABBWM010000021">
    <property type="protein sequence ID" value="KAG2110220.1"/>
    <property type="molecule type" value="Genomic_DNA"/>
</dbReference>
<feature type="compositionally biased region" description="Polar residues" evidence="1">
    <location>
        <begin position="100"/>
        <end position="117"/>
    </location>
</feature>
<dbReference type="Proteomes" id="UP000823399">
    <property type="component" value="Unassembled WGS sequence"/>
</dbReference>
<evidence type="ECO:0000256" key="1">
    <source>
        <dbReference type="SAM" id="MobiDB-lite"/>
    </source>
</evidence>
<dbReference type="AlphaFoldDB" id="A0A9P7F9L4"/>
<protein>
    <submittedName>
        <fullName evidence="2">Uncharacterized protein</fullName>
    </submittedName>
</protein>
<dbReference type="RefSeq" id="XP_041293898.1">
    <property type="nucleotide sequence ID" value="XM_041441356.1"/>
</dbReference>
<dbReference type="OrthoDB" id="2691920at2759"/>
<comment type="caution">
    <text evidence="2">The sequence shown here is derived from an EMBL/GenBank/DDBJ whole genome shotgun (WGS) entry which is preliminary data.</text>
</comment>
<feature type="region of interest" description="Disordered" evidence="1">
    <location>
        <begin position="93"/>
        <end position="120"/>
    </location>
</feature>
<proteinExistence type="predicted"/>
<organism evidence="2 3">
    <name type="scientific">Suillus discolor</name>
    <dbReference type="NCBI Taxonomy" id="1912936"/>
    <lineage>
        <taxon>Eukaryota</taxon>
        <taxon>Fungi</taxon>
        <taxon>Dikarya</taxon>
        <taxon>Basidiomycota</taxon>
        <taxon>Agaricomycotina</taxon>
        <taxon>Agaricomycetes</taxon>
        <taxon>Agaricomycetidae</taxon>
        <taxon>Boletales</taxon>
        <taxon>Suillineae</taxon>
        <taxon>Suillaceae</taxon>
        <taxon>Suillus</taxon>
    </lineage>
</organism>
<keyword evidence="3" id="KW-1185">Reference proteome</keyword>
<sequence length="349" mass="38636">MNLADPLSNSSPFRCTCLHQFTQESAYTKHQCSCMQGKKRLFSALAKAKDLLGTAKRFRVDGSGQSHACLSMASCNEGSVMISNIGSISSAVPQELPPAGSSSQENASATPSNTNFSAAPMKIDEDQGLSLAQRRSRCVDVPMSLHYRQYEDVLPQPPLTIPSGYPADPNPPETPTDASISARPLFRAPPFFVTLQDISSVAPAKPDSRTAPHNLAFHPYPNRSSFELGNWYWNGTMQKSHQDFKQLINIVGCSDFDPDDVQSTSWDRINSKLGSSAHDEGGDEWEDEDAGWCKTKVTIQVPFSRTTAQPDARPYLVVDLYHRSIVSIIREKLLNAHDDEHFHYEPYKL</sequence>
<feature type="region of interest" description="Disordered" evidence="1">
    <location>
        <begin position="157"/>
        <end position="179"/>
    </location>
</feature>
<name>A0A9P7F9L4_9AGAM</name>
<evidence type="ECO:0000313" key="3">
    <source>
        <dbReference type="Proteomes" id="UP000823399"/>
    </source>
</evidence>
<reference evidence="2" key="1">
    <citation type="journal article" date="2020" name="New Phytol.">
        <title>Comparative genomics reveals dynamic genome evolution in host specialist ectomycorrhizal fungi.</title>
        <authorList>
            <person name="Lofgren L.A."/>
            <person name="Nguyen N.H."/>
            <person name="Vilgalys R."/>
            <person name="Ruytinx J."/>
            <person name="Liao H.L."/>
            <person name="Branco S."/>
            <person name="Kuo A."/>
            <person name="LaButti K."/>
            <person name="Lipzen A."/>
            <person name="Andreopoulos W."/>
            <person name="Pangilinan J."/>
            <person name="Riley R."/>
            <person name="Hundley H."/>
            <person name="Na H."/>
            <person name="Barry K."/>
            <person name="Grigoriev I.V."/>
            <person name="Stajich J.E."/>
            <person name="Kennedy P.G."/>
        </authorList>
    </citation>
    <scope>NUCLEOTIDE SEQUENCE</scope>
    <source>
        <strain evidence="2">FC423</strain>
    </source>
</reference>
<dbReference type="GeneID" id="64703615"/>
<evidence type="ECO:0000313" key="2">
    <source>
        <dbReference type="EMBL" id="KAG2110220.1"/>
    </source>
</evidence>
<gene>
    <name evidence="2" type="ORF">F5147DRAFT_772487</name>
</gene>